<dbReference type="EMBL" id="LJBN01000223">
    <property type="protein sequence ID" value="OOQ82305.1"/>
    <property type="molecule type" value="Genomic_DNA"/>
</dbReference>
<feature type="compositionally biased region" description="Basic and acidic residues" evidence="2">
    <location>
        <begin position="940"/>
        <end position="953"/>
    </location>
</feature>
<dbReference type="InterPro" id="IPR027417">
    <property type="entry name" value="P-loop_NTPase"/>
</dbReference>
<dbReference type="SUPFAM" id="SSF52540">
    <property type="entry name" value="P-loop containing nucleoside triphosphate hydrolases"/>
    <property type="match status" value="1"/>
</dbReference>
<evidence type="ECO:0000313" key="6">
    <source>
        <dbReference type="Proteomes" id="UP000190744"/>
    </source>
</evidence>
<dbReference type="PANTHER" id="PTHR10039:SF5">
    <property type="entry name" value="NACHT DOMAIN-CONTAINING PROTEIN"/>
    <property type="match status" value="1"/>
</dbReference>
<accession>A0A1S9RA87</accession>
<name>A0A1S9RA87_PENBI</name>
<dbReference type="Gene3D" id="3.40.50.300">
    <property type="entry name" value="P-loop containing nucleotide triphosphate hydrolases"/>
    <property type="match status" value="1"/>
</dbReference>
<feature type="domain" description="Nephrocystin 3-like N-terminal" evidence="3">
    <location>
        <begin position="277"/>
        <end position="454"/>
    </location>
</feature>
<proteinExistence type="predicted"/>
<gene>
    <name evidence="5" type="ORF">PEBR_39604</name>
</gene>
<dbReference type="Pfam" id="PF24883">
    <property type="entry name" value="NPHP3_N"/>
    <property type="match status" value="1"/>
</dbReference>
<protein>
    <submittedName>
        <fullName evidence="5">Uncharacterized protein</fullName>
    </submittedName>
</protein>
<feature type="domain" description="DUF7791" evidence="4">
    <location>
        <begin position="564"/>
        <end position="710"/>
    </location>
</feature>
<dbReference type="AlphaFoldDB" id="A0A1S9RA87"/>
<dbReference type="InterPro" id="IPR056884">
    <property type="entry name" value="NPHP3-like_N"/>
</dbReference>
<evidence type="ECO:0000259" key="4">
    <source>
        <dbReference type="Pfam" id="PF25053"/>
    </source>
</evidence>
<dbReference type="Proteomes" id="UP000190744">
    <property type="component" value="Unassembled WGS sequence"/>
</dbReference>
<organism evidence="5 6">
    <name type="scientific">Penicillium brasilianum</name>
    <dbReference type="NCBI Taxonomy" id="104259"/>
    <lineage>
        <taxon>Eukaryota</taxon>
        <taxon>Fungi</taxon>
        <taxon>Dikarya</taxon>
        <taxon>Ascomycota</taxon>
        <taxon>Pezizomycotina</taxon>
        <taxon>Eurotiomycetes</taxon>
        <taxon>Eurotiomycetidae</taxon>
        <taxon>Eurotiales</taxon>
        <taxon>Aspergillaceae</taxon>
        <taxon>Penicillium</taxon>
    </lineage>
</organism>
<reference evidence="6" key="1">
    <citation type="submission" date="2015-09" db="EMBL/GenBank/DDBJ databases">
        <authorList>
            <person name="Fill T.P."/>
            <person name="Baretta J.F."/>
            <person name="de Almeida L.G."/>
            <person name="Rocha M."/>
            <person name="de Souza D.H."/>
            <person name="Malavazi I."/>
            <person name="Cerdeira L.T."/>
            <person name="Hong H."/>
            <person name="Samborskyy M."/>
            <person name="de Vasconcelos A.T."/>
            <person name="Leadlay P."/>
            <person name="Rodrigues-Filho E."/>
        </authorList>
    </citation>
    <scope>NUCLEOTIDE SEQUENCE [LARGE SCALE GENOMIC DNA]</scope>
    <source>
        <strain evidence="6">LaBioMMi 136</strain>
    </source>
</reference>
<evidence type="ECO:0000256" key="2">
    <source>
        <dbReference type="SAM" id="MobiDB-lite"/>
    </source>
</evidence>
<keyword evidence="1" id="KW-0677">Repeat</keyword>
<comment type="caution">
    <text evidence="5">The sequence shown here is derived from an EMBL/GenBank/DDBJ whole genome shotgun (WGS) entry which is preliminary data.</text>
</comment>
<evidence type="ECO:0000256" key="1">
    <source>
        <dbReference type="ARBA" id="ARBA00022737"/>
    </source>
</evidence>
<evidence type="ECO:0000313" key="5">
    <source>
        <dbReference type="EMBL" id="OOQ82305.1"/>
    </source>
</evidence>
<feature type="region of interest" description="Disordered" evidence="2">
    <location>
        <begin position="932"/>
        <end position="953"/>
    </location>
</feature>
<evidence type="ECO:0000259" key="3">
    <source>
        <dbReference type="Pfam" id="PF24883"/>
    </source>
</evidence>
<dbReference type="Pfam" id="PF25053">
    <property type="entry name" value="DUF7791"/>
    <property type="match status" value="1"/>
</dbReference>
<sequence>MVLDPFTSLSLASAVCQFIDFSGKLFSQSRKIYKSSTGYDDGTDSLLAITNDLRSLLEKLKPPIDLNSLSLEELELVNLGNRCRRTANELLLVLNDLQDGKTSRWSSFRAALKTLWAQDRIDDMTKKLESYRSQLILRLTIMQSSSGENMRIMDKLLETNHLVRAGLAPSIEELRKTVMQSMGTLRADFERQSKMFLLAQQQEKTENPRPKEQIKWQQEMRQLEALPPVDIAAFTEKVSTTAIASNEIATKLFILRSLRFDGMELRRSQVPEAHKHTYSWAYMSDFSEWMVSEDPVFWISGKPGSGKSTLMKYLVNSPDTSDHLRRWAGTRKLVIIDYFFWINGSNLHRSQEGLLRSLLFDVFRKSPELIETAFPEQWNDSMNLSCDFDDLSLSWNRQELLSGLQQITLQTASSNAFCIFIDGLDEYEGEHEDLVNILSNMAHTSPIKLCVASRPWNIFEKALGKSLTRKLYLENLNKPDIELYVKNQLQDRADFRALVLASPDAAELASDIVQRSNGVFLWVYLVVLLVKQGLVNEDRLVDLKRRVSAYPVDLDNFFKHIMGSLDPIYQAQIARGFSVALAAWMPLSVVSFWYLDESEQDASVAITKPVDDLSEKRKRMESFWTEEVRKMTVRLNGRFKGFLEIVSPYGPEAQHRVPSLLKVDFLHRTVRDFLVTEDCQRILKEWTPSDFSLHFALCNIQLADVKELHPRFIDSRSIGYLTGAIFHSARQFEICHQLSLNQVLEQLDRTLEVYGREFSPWLSKEIIVPGYKTEVKSFAVYAVMTNQTRFISNLFETNLISEQERLDCLQEIFMTAAESNVHRFRNPVLMMMRGVVGNPLEMILILVETRPLTGYIPFSIVLSGLKLYDTTTILGILRSLCKNGLVELEEFRDAVAQVRKLTTLWDAKELEEMTRTARKVIKRPLSQGQLKRTWRSHIPSPEKTRSNKDKGKLHRLLERLKSG</sequence>
<dbReference type="PANTHER" id="PTHR10039">
    <property type="entry name" value="AMELOGENIN"/>
    <property type="match status" value="1"/>
</dbReference>
<dbReference type="InterPro" id="IPR056693">
    <property type="entry name" value="DUF7791"/>
</dbReference>